<dbReference type="OMA" id="CETHDHY"/>
<keyword evidence="5" id="KW-0418">Kinase</keyword>
<proteinExistence type="inferred from homology"/>
<dbReference type="PANTHER" id="PTHR32258:SF28">
    <property type="entry name" value="PROTEIN NETWORKED 3A-RELATED"/>
    <property type="match status" value="1"/>
</dbReference>
<dbReference type="GO" id="GO:0016301">
    <property type="term" value="F:kinase activity"/>
    <property type="evidence" value="ECO:0007669"/>
    <property type="project" value="UniProtKB-KW"/>
</dbReference>
<dbReference type="Pfam" id="PF07765">
    <property type="entry name" value="KIP1"/>
    <property type="match status" value="1"/>
</dbReference>
<accession>A0A0K9NTX8</accession>
<feature type="domain" description="NAB" evidence="4">
    <location>
        <begin position="10"/>
        <end position="90"/>
    </location>
</feature>
<dbReference type="InterPro" id="IPR051861">
    <property type="entry name" value="NET_actin-binding_domain"/>
</dbReference>
<dbReference type="InterPro" id="IPR011684">
    <property type="entry name" value="NAB"/>
</dbReference>
<organism evidence="5 6">
    <name type="scientific">Zostera marina</name>
    <name type="common">Eelgrass</name>
    <dbReference type="NCBI Taxonomy" id="29655"/>
    <lineage>
        <taxon>Eukaryota</taxon>
        <taxon>Viridiplantae</taxon>
        <taxon>Streptophyta</taxon>
        <taxon>Embryophyta</taxon>
        <taxon>Tracheophyta</taxon>
        <taxon>Spermatophyta</taxon>
        <taxon>Magnoliopsida</taxon>
        <taxon>Liliopsida</taxon>
        <taxon>Zosteraceae</taxon>
        <taxon>Zostera</taxon>
    </lineage>
</organism>
<dbReference type="Proteomes" id="UP000036987">
    <property type="component" value="Unassembled WGS sequence"/>
</dbReference>
<sequence length="180" mass="21491">MVAIQKPSPYSWWFDSHNSPRQSPWLTSSLADLDRNTKAMLRLIEENADSFAERAEMYYKKRPQLIDMVENFYRTHRSLAEQFDQIRNEPRRPPSSSHSDESDVEDPEDVEERNEEVERLKEENEGLKAELADKDEQKREVIRQLCMSMDFIKEENMKLKNSKKTHKKGFFFTLFGRRNL</sequence>
<comment type="caution">
    <text evidence="5">The sequence shown here is derived from an EMBL/GenBank/DDBJ whole genome shotgun (WGS) entry which is preliminary data.</text>
</comment>
<dbReference type="PANTHER" id="PTHR32258">
    <property type="entry name" value="PROTEIN NETWORKED 4A"/>
    <property type="match status" value="1"/>
</dbReference>
<feature type="compositionally biased region" description="Acidic residues" evidence="3">
    <location>
        <begin position="102"/>
        <end position="115"/>
    </location>
</feature>
<dbReference type="EMBL" id="LFYR01001623">
    <property type="protein sequence ID" value="KMZ60241.1"/>
    <property type="molecule type" value="Genomic_DNA"/>
</dbReference>
<comment type="similarity">
    <text evidence="2">Belongs to the NET family.</text>
</comment>
<protein>
    <submittedName>
        <fullName evidence="5">Kinase interacting (KIP1-like) family protein</fullName>
    </submittedName>
</protein>
<keyword evidence="6" id="KW-1185">Reference proteome</keyword>
<dbReference type="OrthoDB" id="1924020at2759"/>
<reference evidence="6" key="1">
    <citation type="journal article" date="2016" name="Nature">
        <title>The genome of the seagrass Zostera marina reveals angiosperm adaptation to the sea.</title>
        <authorList>
            <person name="Olsen J.L."/>
            <person name="Rouze P."/>
            <person name="Verhelst B."/>
            <person name="Lin Y.-C."/>
            <person name="Bayer T."/>
            <person name="Collen J."/>
            <person name="Dattolo E."/>
            <person name="De Paoli E."/>
            <person name="Dittami S."/>
            <person name="Maumus F."/>
            <person name="Michel G."/>
            <person name="Kersting A."/>
            <person name="Lauritano C."/>
            <person name="Lohaus R."/>
            <person name="Toepel M."/>
            <person name="Tonon T."/>
            <person name="Vanneste K."/>
            <person name="Amirebrahimi M."/>
            <person name="Brakel J."/>
            <person name="Bostroem C."/>
            <person name="Chovatia M."/>
            <person name="Grimwood J."/>
            <person name="Jenkins J.W."/>
            <person name="Jueterbock A."/>
            <person name="Mraz A."/>
            <person name="Stam W.T."/>
            <person name="Tice H."/>
            <person name="Bornberg-Bauer E."/>
            <person name="Green P.J."/>
            <person name="Pearson G.A."/>
            <person name="Procaccini G."/>
            <person name="Duarte C.M."/>
            <person name="Schmutz J."/>
            <person name="Reusch T.B.H."/>
            <person name="Van de Peer Y."/>
        </authorList>
    </citation>
    <scope>NUCLEOTIDE SEQUENCE [LARGE SCALE GENOMIC DNA]</scope>
    <source>
        <strain evidence="6">cv. Finnish</strain>
    </source>
</reference>
<evidence type="ECO:0000313" key="6">
    <source>
        <dbReference type="Proteomes" id="UP000036987"/>
    </source>
</evidence>
<dbReference type="PROSITE" id="PS51774">
    <property type="entry name" value="NAB"/>
    <property type="match status" value="1"/>
</dbReference>
<evidence type="ECO:0000256" key="2">
    <source>
        <dbReference type="ARBA" id="ARBA00038006"/>
    </source>
</evidence>
<feature type="compositionally biased region" description="Basic and acidic residues" evidence="3">
    <location>
        <begin position="116"/>
        <end position="137"/>
    </location>
</feature>
<evidence type="ECO:0000256" key="1">
    <source>
        <dbReference type="ARBA" id="ARBA00023054"/>
    </source>
</evidence>
<name>A0A0K9NTX8_ZOSMR</name>
<evidence type="ECO:0000259" key="4">
    <source>
        <dbReference type="PROSITE" id="PS51774"/>
    </source>
</evidence>
<gene>
    <name evidence="5" type="ORF">ZOSMA_5G01060</name>
</gene>
<feature type="region of interest" description="Disordered" evidence="3">
    <location>
        <begin position="83"/>
        <end position="137"/>
    </location>
</feature>
<keyword evidence="1" id="KW-0175">Coiled coil</keyword>
<dbReference type="GO" id="GO:0003779">
    <property type="term" value="F:actin binding"/>
    <property type="evidence" value="ECO:0007669"/>
    <property type="project" value="InterPro"/>
</dbReference>
<evidence type="ECO:0000256" key="3">
    <source>
        <dbReference type="SAM" id="MobiDB-lite"/>
    </source>
</evidence>
<dbReference type="AlphaFoldDB" id="A0A0K9NTX8"/>
<evidence type="ECO:0000313" key="5">
    <source>
        <dbReference type="EMBL" id="KMZ60241.1"/>
    </source>
</evidence>
<keyword evidence="5" id="KW-0808">Transferase</keyword>